<accession>A0A7S4IJ96</accession>
<evidence type="ECO:0000313" key="6">
    <source>
        <dbReference type="EMBL" id="CAE2231135.1"/>
    </source>
</evidence>
<dbReference type="PIRSF" id="PIRSF006232">
    <property type="entry name" value="Pirin"/>
    <property type="match status" value="1"/>
</dbReference>
<evidence type="ECO:0000256" key="2">
    <source>
        <dbReference type="PIRSR" id="PIRSR006232-1"/>
    </source>
</evidence>
<evidence type="ECO:0008006" key="7">
    <source>
        <dbReference type="Google" id="ProtNLM"/>
    </source>
</evidence>
<dbReference type="PANTHER" id="PTHR13903:SF8">
    <property type="entry name" value="PIRIN"/>
    <property type="match status" value="1"/>
</dbReference>
<reference evidence="6" key="1">
    <citation type="submission" date="2021-01" db="EMBL/GenBank/DDBJ databases">
        <authorList>
            <person name="Corre E."/>
            <person name="Pelletier E."/>
            <person name="Niang G."/>
            <person name="Scheremetjew M."/>
            <person name="Finn R."/>
            <person name="Kale V."/>
            <person name="Holt S."/>
            <person name="Cochrane G."/>
            <person name="Meng A."/>
            <person name="Brown T."/>
            <person name="Cohen L."/>
        </authorList>
    </citation>
    <scope>NUCLEOTIDE SEQUENCE</scope>
    <source>
        <strain evidence="6">DIVA3 518/3/11/1/6</strain>
    </source>
</reference>
<dbReference type="Pfam" id="PF05726">
    <property type="entry name" value="Pirin_C"/>
    <property type="match status" value="1"/>
</dbReference>
<feature type="domain" description="Pirin C-terminal" evidence="5">
    <location>
        <begin position="183"/>
        <end position="284"/>
    </location>
</feature>
<feature type="binding site" evidence="2">
    <location>
        <position position="105"/>
    </location>
    <ligand>
        <name>Fe cation</name>
        <dbReference type="ChEBI" id="CHEBI:24875"/>
    </ligand>
</feature>
<feature type="domain" description="Pirin N-terminal" evidence="4">
    <location>
        <begin position="23"/>
        <end position="123"/>
    </location>
</feature>
<dbReference type="CDD" id="cd02909">
    <property type="entry name" value="cupin_pirin_N"/>
    <property type="match status" value="1"/>
</dbReference>
<dbReference type="InterPro" id="IPR011051">
    <property type="entry name" value="RmlC_Cupin_sf"/>
</dbReference>
<dbReference type="CDD" id="cd02247">
    <property type="entry name" value="cupin_pirin_C"/>
    <property type="match status" value="1"/>
</dbReference>
<gene>
    <name evidence="6" type="ORF">VSP0166_LOCUS13248</name>
</gene>
<evidence type="ECO:0000259" key="5">
    <source>
        <dbReference type="Pfam" id="PF05726"/>
    </source>
</evidence>
<feature type="binding site" evidence="2">
    <location>
        <position position="107"/>
    </location>
    <ligand>
        <name>Fe cation</name>
        <dbReference type="ChEBI" id="CHEBI:24875"/>
    </ligand>
</feature>
<comment type="similarity">
    <text evidence="1 3">Belongs to the pirin family.</text>
</comment>
<dbReference type="AlphaFoldDB" id="A0A7S4IJ96"/>
<dbReference type="InterPro" id="IPR014710">
    <property type="entry name" value="RmlC-like_jellyroll"/>
</dbReference>
<feature type="binding site" evidence="2">
    <location>
        <position position="63"/>
    </location>
    <ligand>
        <name>Fe cation</name>
        <dbReference type="ChEBI" id="CHEBI:24875"/>
    </ligand>
</feature>
<dbReference type="Pfam" id="PF02678">
    <property type="entry name" value="Pirin"/>
    <property type="match status" value="1"/>
</dbReference>
<dbReference type="Gene3D" id="2.60.120.10">
    <property type="entry name" value="Jelly Rolls"/>
    <property type="match status" value="2"/>
</dbReference>
<evidence type="ECO:0000256" key="3">
    <source>
        <dbReference type="RuleBase" id="RU003457"/>
    </source>
</evidence>
<dbReference type="InterPro" id="IPR003829">
    <property type="entry name" value="Pirin_N_dom"/>
</dbReference>
<dbReference type="InterPro" id="IPR012093">
    <property type="entry name" value="Pirin"/>
</dbReference>
<keyword evidence="2" id="KW-0408">Iron</keyword>
<name>A0A7S4IJ96_9EUKA</name>
<organism evidence="6">
    <name type="scientific">Vannella robusta</name>
    <dbReference type="NCBI Taxonomy" id="1487602"/>
    <lineage>
        <taxon>Eukaryota</taxon>
        <taxon>Amoebozoa</taxon>
        <taxon>Discosea</taxon>
        <taxon>Flabellinia</taxon>
        <taxon>Vannellidae</taxon>
        <taxon>Vannella</taxon>
    </lineage>
</organism>
<dbReference type="InterPro" id="IPR008778">
    <property type="entry name" value="Pirin_C_dom"/>
</dbReference>
<comment type="cofactor">
    <cofactor evidence="2">
        <name>Fe cation</name>
        <dbReference type="ChEBI" id="CHEBI:24875"/>
    </cofactor>
    <text evidence="2">Binds 1 Fe cation per subunit.</text>
</comment>
<evidence type="ECO:0000256" key="1">
    <source>
        <dbReference type="ARBA" id="ARBA00008416"/>
    </source>
</evidence>
<dbReference type="GO" id="GO:0046872">
    <property type="term" value="F:metal ion binding"/>
    <property type="evidence" value="ECO:0007669"/>
    <property type="project" value="UniProtKB-KW"/>
</dbReference>
<dbReference type="SUPFAM" id="SSF51182">
    <property type="entry name" value="RmlC-like cupins"/>
    <property type="match status" value="1"/>
</dbReference>
<feature type="binding site" evidence="2">
    <location>
        <position position="61"/>
    </location>
    <ligand>
        <name>Fe cation</name>
        <dbReference type="ChEBI" id="CHEBI:24875"/>
    </ligand>
</feature>
<dbReference type="EMBL" id="HBKP01018676">
    <property type="protein sequence ID" value="CAE2231135.1"/>
    <property type="molecule type" value="Transcribed_RNA"/>
</dbReference>
<keyword evidence="2" id="KW-0479">Metal-binding</keyword>
<dbReference type="PANTHER" id="PTHR13903">
    <property type="entry name" value="PIRIN-RELATED"/>
    <property type="match status" value="1"/>
</dbReference>
<proteinExistence type="inferred from homology"/>
<sequence>MAKLHRTISRVVRAQNTSDGAGVKLKRTIGSFSLENLDPFLMLDEFVSEKGSDYIAGFPSHPHRGFETVTYMIHGKMQHKDNHGNEGIIESGGVQWMTAGRGIVHSEMPLQEDGLMWGFQLWVNLPAHKKMTAPRYQDIPASEVPSYTYDNGNHVRVIAGELGTETQTISGCVKDIVTSPLFLDVALKKGQEFQYPISAEAHGFLYTFQGQVEVEGQAIPAHHLGVLSEDSAEQLTVHSPDQDSRFLLVAGKPLNEPIAKRGPFVMNTPQELQQAIVDYQMGRF</sequence>
<evidence type="ECO:0000259" key="4">
    <source>
        <dbReference type="Pfam" id="PF02678"/>
    </source>
</evidence>
<protein>
    <recommendedName>
        <fullName evidence="7">Pirin</fullName>
    </recommendedName>
</protein>